<comment type="cofactor">
    <cofactor evidence="1">
        <name>thiamine diphosphate</name>
        <dbReference type="ChEBI" id="CHEBI:58937"/>
    </cofactor>
</comment>
<dbReference type="PANTHER" id="PTHR43380">
    <property type="entry name" value="2-OXOISOVALERATE DEHYDROGENASE SUBUNIT ALPHA, MITOCHONDRIAL"/>
    <property type="match status" value="1"/>
</dbReference>
<dbReference type="Pfam" id="PF00676">
    <property type="entry name" value="E1_dh"/>
    <property type="match status" value="1"/>
</dbReference>
<feature type="domain" description="Dehydrogenase E1 component" evidence="4">
    <location>
        <begin position="71"/>
        <end position="349"/>
    </location>
</feature>
<evidence type="ECO:0000313" key="5">
    <source>
        <dbReference type="EMBL" id="GMA41194.1"/>
    </source>
</evidence>
<keyword evidence="6" id="KW-1185">Reference proteome</keyword>
<dbReference type="NCBIfam" id="TIGR03181">
    <property type="entry name" value="PDH_E1_alph_x"/>
    <property type="match status" value="1"/>
</dbReference>
<dbReference type="InterPro" id="IPR029061">
    <property type="entry name" value="THDP-binding"/>
</dbReference>
<evidence type="ECO:0000259" key="4">
    <source>
        <dbReference type="Pfam" id="PF00676"/>
    </source>
</evidence>
<dbReference type="InterPro" id="IPR050771">
    <property type="entry name" value="Alpha-ketoacid_DH_E1_comp"/>
</dbReference>
<evidence type="ECO:0000256" key="1">
    <source>
        <dbReference type="ARBA" id="ARBA00001964"/>
    </source>
</evidence>
<protein>
    <submittedName>
        <fullName evidence="5">Pyruvate dehydrogenase E1 component subunit alpha</fullName>
    </submittedName>
</protein>
<evidence type="ECO:0000313" key="6">
    <source>
        <dbReference type="Proteomes" id="UP001157126"/>
    </source>
</evidence>
<keyword evidence="2" id="KW-0560">Oxidoreductase</keyword>
<dbReference type="Gene3D" id="3.40.50.970">
    <property type="match status" value="1"/>
</dbReference>
<gene>
    <name evidence="5" type="primary">pdhA_2</name>
    <name evidence="5" type="ORF">GCM10025883_32390</name>
</gene>
<name>A0ABQ6IUN0_9MICO</name>
<accession>A0ABQ6IUN0</accession>
<sequence length="400" mass="44829">MSNNEVARAFDFEVEGLKHHESTVGSPFYDGGPEAVRFIDKDGQRIRNEVNLPYDPYVDALTEEDGRRLYRDMALVRRLDAEGTALQRQGELGLWPGLLGQEAAQIGIGRAMKPQDYAFPAYREHGVAWCKDVDPLSIMGMYRGVSHGGWDPEEKRFHMYTIVIGNNALHAVGYAMGVQRDGAYGTGDPERDTAVVTFFGDGATAQGDIMESFVFAAVNQAPVVFYCQNNQWAISEPNVRQTRNPLYERASGFGFPGVRVDGNDVLACYAVSQHALEHARSGQGPFLIEAYTYRMGAHTTSDDPTKYRDSAEVELWRERDPLVRLKKFLLSLHETEEAFFTEVDREADELAATVRAGVQQMPDPPTSMLFENTYIDPHPGLDEQRAEFEEYQAGFDTEEA</sequence>
<evidence type="ECO:0000256" key="2">
    <source>
        <dbReference type="ARBA" id="ARBA00023002"/>
    </source>
</evidence>
<dbReference type="InterPro" id="IPR017596">
    <property type="entry name" value="PdhA/BkdA"/>
</dbReference>
<organism evidence="5 6">
    <name type="scientific">Mobilicoccus caccae</name>
    <dbReference type="NCBI Taxonomy" id="1859295"/>
    <lineage>
        <taxon>Bacteria</taxon>
        <taxon>Bacillati</taxon>
        <taxon>Actinomycetota</taxon>
        <taxon>Actinomycetes</taxon>
        <taxon>Micrococcales</taxon>
        <taxon>Dermatophilaceae</taxon>
        <taxon>Mobilicoccus</taxon>
    </lineage>
</organism>
<dbReference type="SUPFAM" id="SSF52518">
    <property type="entry name" value="Thiamin diphosphate-binding fold (THDP-binding)"/>
    <property type="match status" value="1"/>
</dbReference>
<dbReference type="PANTHER" id="PTHR43380:SF1">
    <property type="entry name" value="2-OXOISOVALERATE DEHYDROGENASE SUBUNIT ALPHA, MITOCHONDRIAL"/>
    <property type="match status" value="1"/>
</dbReference>
<keyword evidence="3" id="KW-0786">Thiamine pyrophosphate</keyword>
<dbReference type="InterPro" id="IPR001017">
    <property type="entry name" value="DH_E1"/>
</dbReference>
<comment type="caution">
    <text evidence="5">The sequence shown here is derived from an EMBL/GenBank/DDBJ whole genome shotgun (WGS) entry which is preliminary data.</text>
</comment>
<dbReference type="Proteomes" id="UP001157126">
    <property type="component" value="Unassembled WGS sequence"/>
</dbReference>
<dbReference type="RefSeq" id="WP_284304767.1">
    <property type="nucleotide sequence ID" value="NZ_BSUO01000001.1"/>
</dbReference>
<keyword evidence="5" id="KW-0670">Pyruvate</keyword>
<reference evidence="6" key="1">
    <citation type="journal article" date="2019" name="Int. J. Syst. Evol. Microbiol.">
        <title>The Global Catalogue of Microorganisms (GCM) 10K type strain sequencing project: providing services to taxonomists for standard genome sequencing and annotation.</title>
        <authorList>
            <consortium name="The Broad Institute Genomics Platform"/>
            <consortium name="The Broad Institute Genome Sequencing Center for Infectious Disease"/>
            <person name="Wu L."/>
            <person name="Ma J."/>
        </authorList>
    </citation>
    <scope>NUCLEOTIDE SEQUENCE [LARGE SCALE GENOMIC DNA]</scope>
    <source>
        <strain evidence="6">NBRC 113072</strain>
    </source>
</reference>
<dbReference type="EMBL" id="BSUO01000001">
    <property type="protein sequence ID" value="GMA41194.1"/>
    <property type="molecule type" value="Genomic_DNA"/>
</dbReference>
<proteinExistence type="predicted"/>
<dbReference type="CDD" id="cd02000">
    <property type="entry name" value="TPP_E1_PDC_ADC_BCADC"/>
    <property type="match status" value="1"/>
</dbReference>
<evidence type="ECO:0000256" key="3">
    <source>
        <dbReference type="ARBA" id="ARBA00023052"/>
    </source>
</evidence>